<dbReference type="SUPFAM" id="SSF57667">
    <property type="entry name" value="beta-beta-alpha zinc fingers"/>
    <property type="match status" value="3"/>
</dbReference>
<dbReference type="PROSITE" id="PS50157">
    <property type="entry name" value="ZINC_FINGER_C2H2_2"/>
    <property type="match status" value="1"/>
</dbReference>
<dbReference type="InterPro" id="IPR003604">
    <property type="entry name" value="Matrin/U1-like-C_Znf_C2H2"/>
</dbReference>
<dbReference type="GO" id="GO:0005737">
    <property type="term" value="C:cytoplasm"/>
    <property type="evidence" value="ECO:0007669"/>
    <property type="project" value="UniProtKB-SubCell"/>
</dbReference>
<comment type="subcellular location">
    <subcellularLocation>
        <location evidence="1">Cytoplasm</location>
    </subcellularLocation>
</comment>
<evidence type="ECO:0000256" key="2">
    <source>
        <dbReference type="ARBA" id="ARBA00022490"/>
    </source>
</evidence>
<dbReference type="InterPro" id="IPR013087">
    <property type="entry name" value="Znf_C2H2_type"/>
</dbReference>
<dbReference type="EMBL" id="JAHDYR010000036">
    <property type="protein sequence ID" value="KAG9392583.1"/>
    <property type="molecule type" value="Genomic_DNA"/>
</dbReference>
<dbReference type="AlphaFoldDB" id="A0A8J6B012"/>
<dbReference type="InterPro" id="IPR041661">
    <property type="entry name" value="ZN622/Rei1/Reh1_Znf-C2H2"/>
</dbReference>
<dbReference type="GO" id="GO:0042273">
    <property type="term" value="P:ribosomal large subunit biogenesis"/>
    <property type="evidence" value="ECO:0007669"/>
    <property type="project" value="TreeGrafter"/>
</dbReference>
<keyword evidence="6" id="KW-0862">Zinc</keyword>
<dbReference type="PROSITE" id="PS00028">
    <property type="entry name" value="ZINC_FINGER_C2H2_1"/>
    <property type="match status" value="4"/>
</dbReference>
<keyword evidence="8 10" id="KW-0863">Zinc-finger</keyword>
<dbReference type="InterPro" id="IPR036236">
    <property type="entry name" value="Znf_C2H2_sf"/>
</dbReference>
<keyword evidence="2" id="KW-0963">Cytoplasm</keyword>
<dbReference type="Gene3D" id="3.30.160.60">
    <property type="entry name" value="Classic Zinc Finger"/>
    <property type="match status" value="1"/>
</dbReference>
<evidence type="ECO:0000256" key="5">
    <source>
        <dbReference type="ARBA" id="ARBA00022737"/>
    </source>
</evidence>
<dbReference type="OrthoDB" id="19329at2759"/>
<comment type="caution">
    <text evidence="10">The sequence shown here is derived from an EMBL/GenBank/DDBJ whole genome shotgun (WGS) entry which is preliminary data.</text>
</comment>
<evidence type="ECO:0000256" key="3">
    <source>
        <dbReference type="ARBA" id="ARBA00022517"/>
    </source>
</evidence>
<dbReference type="SMART" id="SM00451">
    <property type="entry name" value="ZnF_U1"/>
    <property type="match status" value="3"/>
</dbReference>
<sequence length="378" mass="43802">MLSGYEVIGVPDAANAQQQQSKPSGFSCLACHLRFVDLSEMKEHYKSDLHKQNILRRTENYQPLSEQQLAERELSAASSTQRARTKGRKEKKRYGCGTCGKSFSSQKAYDQHIKASGHAPMPAKVIEGEKHPDVPRHTDKDLEGLEDFDMSDDEWVDAMYDEEAYLELMATRDPIAETRCLFCPEEFETKDAARHHMTHCHGFHVADEPYCSDKEGLFDFLSKKVGQGHFCVYCGRVFKQLKDVQQHMVGKHHCRMRYRDDLDYEEYEHFYDYERKNEAMDRAQLHVKHTGELVLGNGRTVGTREYRNVYRQALRITAPGADELAARQESALVQREAGIARMKRDAMDDLVRQKHMNRAQLAFEVRAHKLQTYKRLYK</sequence>
<dbReference type="GO" id="GO:0030687">
    <property type="term" value="C:preribosome, large subunit precursor"/>
    <property type="evidence" value="ECO:0007669"/>
    <property type="project" value="TreeGrafter"/>
</dbReference>
<evidence type="ECO:0000313" key="11">
    <source>
        <dbReference type="Proteomes" id="UP000717585"/>
    </source>
</evidence>
<dbReference type="PANTHER" id="PTHR13182:SF8">
    <property type="entry name" value="CYTOPLASMIC 60S SUBUNIT BIOGENESIS FACTOR ZNF622"/>
    <property type="match status" value="1"/>
</dbReference>
<keyword evidence="11" id="KW-1185">Reference proteome</keyword>
<keyword evidence="4" id="KW-0479">Metal-binding</keyword>
<proteinExistence type="inferred from homology"/>
<keyword evidence="3" id="KW-0690">Ribosome biogenesis</keyword>
<evidence type="ECO:0000313" key="10">
    <source>
        <dbReference type="EMBL" id="KAG9392583.1"/>
    </source>
</evidence>
<organism evidence="10 11">
    <name type="scientific">Carpediemonas membranifera</name>
    <dbReference type="NCBI Taxonomy" id="201153"/>
    <lineage>
        <taxon>Eukaryota</taxon>
        <taxon>Metamonada</taxon>
        <taxon>Carpediemonas-like organisms</taxon>
        <taxon>Carpediemonas</taxon>
    </lineage>
</organism>
<dbReference type="InterPro" id="IPR040025">
    <property type="entry name" value="Znf622/Rei1/Reh1"/>
</dbReference>
<dbReference type="Proteomes" id="UP000717585">
    <property type="component" value="Unassembled WGS sequence"/>
</dbReference>
<name>A0A8J6B012_9EUKA</name>
<keyword evidence="5" id="KW-0677">Repeat</keyword>
<dbReference type="GO" id="GO:0008270">
    <property type="term" value="F:zinc ion binding"/>
    <property type="evidence" value="ECO:0007669"/>
    <property type="project" value="UniProtKB-KW"/>
</dbReference>
<protein>
    <submittedName>
        <fullName evidence="10">C2H2 type zinc-finger (2 copies)</fullName>
    </submittedName>
</protein>
<evidence type="ECO:0000259" key="9">
    <source>
        <dbReference type="PROSITE" id="PS50157"/>
    </source>
</evidence>
<evidence type="ECO:0000256" key="4">
    <source>
        <dbReference type="ARBA" id="ARBA00022723"/>
    </source>
</evidence>
<dbReference type="SMART" id="SM00355">
    <property type="entry name" value="ZnF_C2H2"/>
    <property type="match status" value="4"/>
</dbReference>
<feature type="domain" description="C2H2-type" evidence="9">
    <location>
        <begin position="94"/>
        <end position="123"/>
    </location>
</feature>
<evidence type="ECO:0000256" key="1">
    <source>
        <dbReference type="ARBA" id="ARBA00004496"/>
    </source>
</evidence>
<evidence type="ECO:0000256" key="6">
    <source>
        <dbReference type="ARBA" id="ARBA00022833"/>
    </source>
</evidence>
<dbReference type="Pfam" id="PF12756">
    <property type="entry name" value="zf-C2H2_2"/>
    <property type="match status" value="1"/>
</dbReference>
<evidence type="ECO:0000256" key="7">
    <source>
        <dbReference type="ARBA" id="ARBA00034126"/>
    </source>
</evidence>
<comment type="similarity">
    <text evidence="7">Belongs to the REI1 family.</text>
</comment>
<accession>A0A8J6B012</accession>
<dbReference type="PANTHER" id="PTHR13182">
    <property type="entry name" value="ZINC FINGER PROTEIN 622"/>
    <property type="match status" value="1"/>
</dbReference>
<evidence type="ECO:0000256" key="8">
    <source>
        <dbReference type="PROSITE-ProRule" id="PRU00042"/>
    </source>
</evidence>
<dbReference type="GO" id="GO:0003676">
    <property type="term" value="F:nucleic acid binding"/>
    <property type="evidence" value="ECO:0007669"/>
    <property type="project" value="InterPro"/>
</dbReference>
<reference evidence="10" key="1">
    <citation type="submission" date="2021-05" db="EMBL/GenBank/DDBJ databases">
        <title>A free-living protist that lacks canonical eukaryotic 1 DNA replication and segregation systems.</title>
        <authorList>
            <person name="Salas-Leiva D.E."/>
            <person name="Tromer E.C."/>
            <person name="Curtis B.A."/>
            <person name="Jerlstrom-Hultqvist J."/>
            <person name="Kolisko M."/>
            <person name="Yi Z."/>
            <person name="Salas-Leiva J.S."/>
            <person name="Gallot-Lavallee L."/>
            <person name="Kops G.J.P.L."/>
            <person name="Archibald J.M."/>
            <person name="Simpson A.G.B."/>
            <person name="Roger A.J."/>
        </authorList>
    </citation>
    <scope>NUCLEOTIDE SEQUENCE</scope>
    <source>
        <strain evidence="10">BICM</strain>
    </source>
</reference>
<gene>
    <name evidence="10" type="ORF">J8273_6051</name>
</gene>